<accession>A0ABV8KYA7</accession>
<dbReference type="RefSeq" id="WP_377553667.1">
    <property type="nucleotide sequence ID" value="NZ_JBHSBN010000069.1"/>
</dbReference>
<dbReference type="Pfam" id="PF13560">
    <property type="entry name" value="HTH_31"/>
    <property type="match status" value="1"/>
</dbReference>
<name>A0ABV8KYA7_9ACTN</name>
<dbReference type="InterPro" id="IPR010982">
    <property type="entry name" value="Lambda_DNA-bd_dom_sf"/>
</dbReference>
<dbReference type="Gene3D" id="1.10.260.40">
    <property type="entry name" value="lambda repressor-like DNA-binding domains"/>
    <property type="match status" value="1"/>
</dbReference>
<evidence type="ECO:0000313" key="2">
    <source>
        <dbReference type="EMBL" id="MFC4110852.1"/>
    </source>
</evidence>
<proteinExistence type="predicted"/>
<dbReference type="InterPro" id="IPR011990">
    <property type="entry name" value="TPR-like_helical_dom_sf"/>
</dbReference>
<dbReference type="Proteomes" id="UP001595868">
    <property type="component" value="Unassembled WGS sequence"/>
</dbReference>
<gene>
    <name evidence="2" type="ORF">ACFOX0_33700</name>
</gene>
<organism evidence="2 3">
    <name type="scientific">Micromonospora zhanjiangensis</name>
    <dbReference type="NCBI Taxonomy" id="1522057"/>
    <lineage>
        <taxon>Bacteria</taxon>
        <taxon>Bacillati</taxon>
        <taxon>Actinomycetota</taxon>
        <taxon>Actinomycetes</taxon>
        <taxon>Micromonosporales</taxon>
        <taxon>Micromonosporaceae</taxon>
        <taxon>Micromonospora</taxon>
    </lineage>
</organism>
<keyword evidence="3" id="KW-1185">Reference proteome</keyword>
<reference evidence="3" key="1">
    <citation type="journal article" date="2019" name="Int. J. Syst. Evol. Microbiol.">
        <title>The Global Catalogue of Microorganisms (GCM) 10K type strain sequencing project: providing services to taxonomists for standard genome sequencing and annotation.</title>
        <authorList>
            <consortium name="The Broad Institute Genomics Platform"/>
            <consortium name="The Broad Institute Genome Sequencing Center for Infectious Disease"/>
            <person name="Wu L."/>
            <person name="Ma J."/>
        </authorList>
    </citation>
    <scope>NUCLEOTIDE SEQUENCE [LARGE SCALE GENOMIC DNA]</scope>
    <source>
        <strain evidence="3">2902at01</strain>
    </source>
</reference>
<sequence length="403" mass="43970">MPACVRTAVDLRFPAELARLRRERGLSLRALAGKLYQSKTLLHELETGRARPTVEIAARLDEALDAGGRLSGMVRRLTAQVPEAAPGNELKAWELARRVEASDVGTETVERLERAVDELAGAYPTTRPAELLTAVRAYLAYLPRLLDGRATLTTRRRLIVAGGWLALLRATVHIDLRQLAAAEAYLQTADQLGGHAEHLEIRAWCRETRAWQAVTCGDYRTALGLAQQAQAIAPRGSSARIQSVAQEGRVWARIGDVRRTRRALAELDRLTGPLPVPDRPEHHYRYDPSKAAAYTATTLAWAGDPAAEEHARAVLAELDPAGDGGARPRRVASARLDLGLALVAADEPEEAAAQAEVAIVSGRVVPSNWWRATELMAAVERSGVRRALDLREAYETYRPVGVA</sequence>
<protein>
    <submittedName>
        <fullName evidence="2">Helix-turn-helix domain-containing protein</fullName>
    </submittedName>
</protein>
<dbReference type="EMBL" id="JBHSBN010000069">
    <property type="protein sequence ID" value="MFC4110852.1"/>
    <property type="molecule type" value="Genomic_DNA"/>
</dbReference>
<comment type="caution">
    <text evidence="2">The sequence shown here is derived from an EMBL/GenBank/DDBJ whole genome shotgun (WGS) entry which is preliminary data.</text>
</comment>
<dbReference type="PROSITE" id="PS50943">
    <property type="entry name" value="HTH_CROC1"/>
    <property type="match status" value="1"/>
</dbReference>
<dbReference type="CDD" id="cd00093">
    <property type="entry name" value="HTH_XRE"/>
    <property type="match status" value="1"/>
</dbReference>
<feature type="domain" description="HTH cro/C1-type" evidence="1">
    <location>
        <begin position="17"/>
        <end position="70"/>
    </location>
</feature>
<dbReference type="SUPFAM" id="SSF48452">
    <property type="entry name" value="TPR-like"/>
    <property type="match status" value="1"/>
</dbReference>
<evidence type="ECO:0000313" key="3">
    <source>
        <dbReference type="Proteomes" id="UP001595868"/>
    </source>
</evidence>
<evidence type="ECO:0000259" key="1">
    <source>
        <dbReference type="PROSITE" id="PS50943"/>
    </source>
</evidence>
<dbReference type="SMART" id="SM00530">
    <property type="entry name" value="HTH_XRE"/>
    <property type="match status" value="1"/>
</dbReference>
<dbReference type="InterPro" id="IPR001387">
    <property type="entry name" value="Cro/C1-type_HTH"/>
</dbReference>
<dbReference type="SUPFAM" id="SSF47413">
    <property type="entry name" value="lambda repressor-like DNA-binding domains"/>
    <property type="match status" value="1"/>
</dbReference>